<dbReference type="Gene3D" id="3.40.50.720">
    <property type="entry name" value="NAD(P)-binding Rossmann-like Domain"/>
    <property type="match status" value="2"/>
</dbReference>
<dbReference type="SUPFAM" id="SSF143548">
    <property type="entry name" value="Serine metabolism enzymes domain"/>
    <property type="match status" value="1"/>
</dbReference>
<dbReference type="CDD" id="cd04902">
    <property type="entry name" value="ACT_3PGDH-xct"/>
    <property type="match status" value="1"/>
</dbReference>
<dbReference type="InterPro" id="IPR045865">
    <property type="entry name" value="ACT-like_dom_sf"/>
</dbReference>
<keyword evidence="7 11" id="KW-0520">NAD</keyword>
<evidence type="ECO:0000256" key="6">
    <source>
        <dbReference type="ARBA" id="ARBA00023002"/>
    </source>
</evidence>
<dbReference type="Gene3D" id="3.30.70.260">
    <property type="match status" value="1"/>
</dbReference>
<dbReference type="EMBL" id="LR589088">
    <property type="protein sequence ID" value="VTO98840.1"/>
    <property type="molecule type" value="Genomic_DNA"/>
</dbReference>
<dbReference type="GO" id="GO:0006564">
    <property type="term" value="P:L-serine biosynthetic process"/>
    <property type="evidence" value="ECO:0007669"/>
    <property type="project" value="UniProtKB-UniRule"/>
</dbReference>
<dbReference type="CDD" id="cd12173">
    <property type="entry name" value="PGDH_4"/>
    <property type="match status" value="1"/>
</dbReference>
<dbReference type="Gene3D" id="3.30.1330.90">
    <property type="entry name" value="D-3-phosphoglycerate dehydrogenase, domain 3"/>
    <property type="match status" value="1"/>
</dbReference>
<dbReference type="FunFam" id="3.40.50.720:FF:000021">
    <property type="entry name" value="D-3-phosphoglycerate dehydrogenase"/>
    <property type="match status" value="1"/>
</dbReference>
<dbReference type="InterPro" id="IPR002912">
    <property type="entry name" value="ACT_dom"/>
</dbReference>
<evidence type="ECO:0000256" key="7">
    <source>
        <dbReference type="ARBA" id="ARBA00023027"/>
    </source>
</evidence>
<keyword evidence="8 11" id="KW-0718">Serine biosynthesis</keyword>
<reference evidence="13" key="1">
    <citation type="submission" date="2019-05" db="EMBL/GenBank/DDBJ databases">
        <authorList>
            <person name="Naeem R."/>
            <person name="Antony C."/>
            <person name="Guan Q."/>
        </authorList>
    </citation>
    <scope>NUCLEOTIDE SEQUENCE</scope>
    <source>
        <strain evidence="13">2</strain>
    </source>
</reference>
<keyword evidence="6 11" id="KW-0560">Oxidoreductase</keyword>
<dbReference type="InterPro" id="IPR006236">
    <property type="entry name" value="PGDH"/>
</dbReference>
<evidence type="ECO:0000259" key="12">
    <source>
        <dbReference type="PROSITE" id="PS51671"/>
    </source>
</evidence>
<dbReference type="InterPro" id="IPR029753">
    <property type="entry name" value="D-isomer_DH_CS"/>
</dbReference>
<protein>
    <recommendedName>
        <fullName evidence="4 11">D-3-phosphoglycerate dehydrogenase</fullName>
        <ecNumber evidence="11">1.1.1.95</ecNumber>
    </recommendedName>
</protein>
<proteinExistence type="inferred from homology"/>
<evidence type="ECO:0000313" key="13">
    <source>
        <dbReference type="EMBL" id="VTO98840.1"/>
    </source>
</evidence>
<dbReference type="InterPro" id="IPR006140">
    <property type="entry name" value="D-isomer_DH_NAD-bd"/>
</dbReference>
<dbReference type="Pfam" id="PF02826">
    <property type="entry name" value="2-Hacid_dh_C"/>
    <property type="match status" value="1"/>
</dbReference>
<dbReference type="InterPro" id="IPR036291">
    <property type="entry name" value="NAD(P)-bd_dom_sf"/>
</dbReference>
<sequence length="598" mass="61675">MYDSGKFGVGRAASAAAKARLSLDDLHLQSRAGADYGHCEPVGAATDDGDVHRPITADSADGGIPYYAGRVNLPVVLIADKLAQSTVAALGDQVEVRWVDGPDREKLLAAVPEADALLVRSATTVDAEVLAAAPKLKIVARAGVGLDNVDVDAATARGVLVVNAPTSNIHSAAEHAIALLLAASRQIAAADASLRERAWKRSSFSGTEIFGKTVGVVGLGRIGQLVAQRIAAFGAHIVAYDPYVSPARAAQLGIELMSLDELLTQADFISVHLPKTPETAGLIDKEALAKTKPGVIIVNAARGGLVDEAALADAIISGHVRAAGLDVFATEPCTDSPLFELPQVVVTPHLGASTAEAQDRAGTDVAESVRLALAGEFVPDAVNVGGGVVNEEVAPWLDLARKLGVLVAALSDELPVSLSVQVRGELAAEEVEVLKLSALRGLFSAVIEDPVTFVNAPALAAERGVTAEITKATESPNHRSMVDVRGVAADGSVVNVAGTLSGPQLTEKIVQINGRNFDLRAQGTNLVINYIDQPGALGKIGTLLGAAGVNIQAAQLSEDAEGPGATILLRLDQDVPDDVRSAISEAVGAHRLEVVDLS</sequence>
<dbReference type="InterPro" id="IPR029009">
    <property type="entry name" value="ASB_dom_sf"/>
</dbReference>
<dbReference type="PROSITE" id="PS00065">
    <property type="entry name" value="D_2_HYDROXYACID_DH_1"/>
    <property type="match status" value="1"/>
</dbReference>
<comment type="catalytic activity">
    <reaction evidence="9">
        <text>(R)-2-hydroxyglutarate + NAD(+) = 2-oxoglutarate + NADH + H(+)</text>
        <dbReference type="Rhea" id="RHEA:49612"/>
        <dbReference type="ChEBI" id="CHEBI:15378"/>
        <dbReference type="ChEBI" id="CHEBI:15801"/>
        <dbReference type="ChEBI" id="CHEBI:16810"/>
        <dbReference type="ChEBI" id="CHEBI:57540"/>
        <dbReference type="ChEBI" id="CHEBI:57945"/>
        <dbReference type="EC" id="1.1.1.399"/>
    </reaction>
</comment>
<dbReference type="Pfam" id="PF19304">
    <property type="entry name" value="PGDH_inter"/>
    <property type="match status" value="1"/>
</dbReference>
<dbReference type="EC" id="1.1.1.95" evidence="11"/>
<dbReference type="PROSITE" id="PS00671">
    <property type="entry name" value="D_2_HYDROXYACID_DH_3"/>
    <property type="match status" value="1"/>
</dbReference>
<dbReference type="GO" id="GO:0004617">
    <property type="term" value="F:phosphoglycerate dehydrogenase activity"/>
    <property type="evidence" value="ECO:0007669"/>
    <property type="project" value="UniProtKB-UniRule"/>
</dbReference>
<accession>A0A653EPS8</accession>
<evidence type="ECO:0000256" key="11">
    <source>
        <dbReference type="RuleBase" id="RU363003"/>
    </source>
</evidence>
<evidence type="ECO:0000256" key="2">
    <source>
        <dbReference type="ARBA" id="ARBA00005216"/>
    </source>
</evidence>
<keyword evidence="5 11" id="KW-0028">Amino-acid biosynthesis</keyword>
<dbReference type="PROSITE" id="PS00670">
    <property type="entry name" value="D_2_HYDROXYACID_DH_2"/>
    <property type="match status" value="1"/>
</dbReference>
<dbReference type="UniPathway" id="UPA00135">
    <property type="reaction ID" value="UER00196"/>
</dbReference>
<dbReference type="NCBIfam" id="TIGR01327">
    <property type="entry name" value="PGDH"/>
    <property type="match status" value="1"/>
</dbReference>
<feature type="domain" description="ACT" evidence="12">
    <location>
        <begin position="525"/>
        <end position="597"/>
    </location>
</feature>
<dbReference type="InterPro" id="IPR050857">
    <property type="entry name" value="D-2-hydroxyacid_DH"/>
</dbReference>
<dbReference type="InterPro" id="IPR006139">
    <property type="entry name" value="D-isomer_2_OHA_DH_cat_dom"/>
</dbReference>
<dbReference type="PROSITE" id="PS51671">
    <property type="entry name" value="ACT"/>
    <property type="match status" value="1"/>
</dbReference>
<comment type="pathway">
    <text evidence="2 11">Amino-acid biosynthesis; L-serine biosynthesis; L-serine from 3-phospho-D-glycerate: step 1/3.</text>
</comment>
<evidence type="ECO:0000256" key="3">
    <source>
        <dbReference type="ARBA" id="ARBA00005854"/>
    </source>
</evidence>
<dbReference type="InterPro" id="IPR029752">
    <property type="entry name" value="D-isomer_DH_CS1"/>
</dbReference>
<evidence type="ECO:0000256" key="8">
    <source>
        <dbReference type="ARBA" id="ARBA00023299"/>
    </source>
</evidence>
<dbReference type="PANTHER" id="PTHR42789">
    <property type="entry name" value="D-ISOMER SPECIFIC 2-HYDROXYACID DEHYDROGENASE FAMILY PROTEIN (AFU_ORTHOLOGUE AFUA_6G10090)"/>
    <property type="match status" value="1"/>
</dbReference>
<dbReference type="Pfam" id="PF00389">
    <property type="entry name" value="2-Hacid_dh"/>
    <property type="match status" value="1"/>
</dbReference>
<dbReference type="SUPFAM" id="SSF52283">
    <property type="entry name" value="Formate/glycerate dehydrogenase catalytic domain-like"/>
    <property type="match status" value="1"/>
</dbReference>
<name>A0A653EPS8_9MYCO</name>
<evidence type="ECO:0000256" key="9">
    <source>
        <dbReference type="ARBA" id="ARBA00048126"/>
    </source>
</evidence>
<dbReference type="PANTHER" id="PTHR42789:SF1">
    <property type="entry name" value="D-ISOMER SPECIFIC 2-HYDROXYACID DEHYDROGENASE FAMILY PROTEIN (AFU_ORTHOLOGUE AFUA_6G10090)"/>
    <property type="match status" value="1"/>
</dbReference>
<dbReference type="SUPFAM" id="SSF55021">
    <property type="entry name" value="ACT-like"/>
    <property type="match status" value="1"/>
</dbReference>
<dbReference type="SUPFAM" id="SSF51735">
    <property type="entry name" value="NAD(P)-binding Rossmann-fold domains"/>
    <property type="match status" value="1"/>
</dbReference>
<evidence type="ECO:0000256" key="10">
    <source>
        <dbReference type="ARBA" id="ARBA00048731"/>
    </source>
</evidence>
<comment type="catalytic activity">
    <reaction evidence="10 11">
        <text>(2R)-3-phosphoglycerate + NAD(+) = 3-phosphooxypyruvate + NADH + H(+)</text>
        <dbReference type="Rhea" id="RHEA:12641"/>
        <dbReference type="ChEBI" id="CHEBI:15378"/>
        <dbReference type="ChEBI" id="CHEBI:18110"/>
        <dbReference type="ChEBI" id="CHEBI:57540"/>
        <dbReference type="ChEBI" id="CHEBI:57945"/>
        <dbReference type="ChEBI" id="CHEBI:58272"/>
        <dbReference type="EC" id="1.1.1.95"/>
    </reaction>
</comment>
<evidence type="ECO:0000256" key="5">
    <source>
        <dbReference type="ARBA" id="ARBA00022605"/>
    </source>
</evidence>
<organism evidence="13">
    <name type="scientific">Mycobacterium riyadhense</name>
    <dbReference type="NCBI Taxonomy" id="486698"/>
    <lineage>
        <taxon>Bacteria</taxon>
        <taxon>Bacillati</taxon>
        <taxon>Actinomycetota</taxon>
        <taxon>Actinomycetes</taxon>
        <taxon>Mycobacteriales</taxon>
        <taxon>Mycobacteriaceae</taxon>
        <taxon>Mycobacterium</taxon>
    </lineage>
</organism>
<dbReference type="GO" id="GO:0051287">
    <property type="term" value="F:NAD binding"/>
    <property type="evidence" value="ECO:0007669"/>
    <property type="project" value="UniProtKB-UniRule"/>
</dbReference>
<dbReference type="InterPro" id="IPR045626">
    <property type="entry name" value="PGDH_ASB_dom"/>
</dbReference>
<comment type="similarity">
    <text evidence="3 11">Belongs to the D-isomer specific 2-hydroxyacid dehydrogenase family.</text>
</comment>
<evidence type="ECO:0000256" key="4">
    <source>
        <dbReference type="ARBA" id="ARBA00021582"/>
    </source>
</evidence>
<dbReference type="AlphaFoldDB" id="A0A653EPS8"/>
<comment type="function">
    <text evidence="1">Catalyzes the reversible oxidation of 3-phospho-D-glycerate to 3-phosphonooxypyruvate, the first step of the phosphorylated L-serine biosynthesis pathway. Also catalyzes the reversible oxidation of 2-hydroxyglutarate to 2-oxoglutarate.</text>
</comment>
<evidence type="ECO:0000256" key="1">
    <source>
        <dbReference type="ARBA" id="ARBA00003800"/>
    </source>
</evidence>
<dbReference type="Pfam" id="PF01842">
    <property type="entry name" value="ACT"/>
    <property type="match status" value="1"/>
</dbReference>
<gene>
    <name evidence="13" type="primary">serA</name>
    <name evidence="13" type="ORF">BIN_B_02728</name>
</gene>